<sequence length="241" mass="25445">MSSSFLSRPVAHLTNLAGASGSTSSGWKHDNSAAAFPKSCFILSVVAPAAPVAARVITALEFPQVHGHPGLCGAADPCDESCHLGVPHRRERLHAARGEEVDHCDLLSPAPALAVRRERDVGAAIRQLVRCDAMRAGGEGEVVVSENMRGRGGRGHDQRPPAPELQEEEAAAAAAVAKVQLVQGSVCEAADEVKVSDQRQRRRRRRELAAPAVLDDIEEEDKHASGSGEQATLLGGGTLKR</sequence>
<accession>A0AAQ3T5M5</accession>
<evidence type="ECO:0000313" key="2">
    <source>
        <dbReference type="EMBL" id="WVZ65664.1"/>
    </source>
</evidence>
<evidence type="ECO:0000313" key="3">
    <source>
        <dbReference type="Proteomes" id="UP001341281"/>
    </source>
</evidence>
<proteinExistence type="predicted"/>
<evidence type="ECO:0000256" key="1">
    <source>
        <dbReference type="SAM" id="MobiDB-lite"/>
    </source>
</evidence>
<gene>
    <name evidence="2" type="ORF">U9M48_014988</name>
</gene>
<name>A0AAQ3T5M5_PASNO</name>
<feature type="region of interest" description="Disordered" evidence="1">
    <location>
        <begin position="148"/>
        <end position="170"/>
    </location>
</feature>
<keyword evidence="3" id="KW-1185">Reference proteome</keyword>
<dbReference type="EMBL" id="CP144747">
    <property type="protein sequence ID" value="WVZ65664.1"/>
    <property type="molecule type" value="Genomic_DNA"/>
</dbReference>
<feature type="region of interest" description="Disordered" evidence="1">
    <location>
        <begin position="190"/>
        <end position="241"/>
    </location>
</feature>
<reference evidence="2 3" key="1">
    <citation type="submission" date="2024-02" db="EMBL/GenBank/DDBJ databases">
        <title>High-quality chromosome-scale genome assembly of Pensacola bahiagrass (Paspalum notatum Flugge var. saurae).</title>
        <authorList>
            <person name="Vega J.M."/>
            <person name="Podio M."/>
            <person name="Orjuela J."/>
            <person name="Siena L.A."/>
            <person name="Pessino S.C."/>
            <person name="Combes M.C."/>
            <person name="Mariac C."/>
            <person name="Albertini E."/>
            <person name="Pupilli F."/>
            <person name="Ortiz J.P.A."/>
            <person name="Leblanc O."/>
        </authorList>
    </citation>
    <scope>NUCLEOTIDE SEQUENCE [LARGE SCALE GENOMIC DNA]</scope>
    <source>
        <strain evidence="2">R1</strain>
        <tissue evidence="2">Leaf</tissue>
    </source>
</reference>
<dbReference type="AlphaFoldDB" id="A0AAQ3T5M5"/>
<dbReference type="Proteomes" id="UP001341281">
    <property type="component" value="Chromosome 03"/>
</dbReference>
<protein>
    <submittedName>
        <fullName evidence="2">Uncharacterized protein</fullName>
    </submittedName>
</protein>
<organism evidence="2 3">
    <name type="scientific">Paspalum notatum var. saurae</name>
    <dbReference type="NCBI Taxonomy" id="547442"/>
    <lineage>
        <taxon>Eukaryota</taxon>
        <taxon>Viridiplantae</taxon>
        <taxon>Streptophyta</taxon>
        <taxon>Embryophyta</taxon>
        <taxon>Tracheophyta</taxon>
        <taxon>Spermatophyta</taxon>
        <taxon>Magnoliopsida</taxon>
        <taxon>Liliopsida</taxon>
        <taxon>Poales</taxon>
        <taxon>Poaceae</taxon>
        <taxon>PACMAD clade</taxon>
        <taxon>Panicoideae</taxon>
        <taxon>Andropogonodae</taxon>
        <taxon>Paspaleae</taxon>
        <taxon>Paspalinae</taxon>
        <taxon>Paspalum</taxon>
    </lineage>
</organism>